<name>A0A5C5VDE9_9BACT</name>
<gene>
    <name evidence="1" type="ORF">KOR34_15750</name>
</gene>
<protein>
    <submittedName>
        <fullName evidence="1">IS1 transposase</fullName>
    </submittedName>
</protein>
<dbReference type="EMBL" id="SIHJ01000001">
    <property type="protein sequence ID" value="TWT36636.1"/>
    <property type="molecule type" value="Genomic_DNA"/>
</dbReference>
<evidence type="ECO:0000313" key="1">
    <source>
        <dbReference type="EMBL" id="TWT36636.1"/>
    </source>
</evidence>
<reference evidence="1 2" key="1">
    <citation type="submission" date="2019-02" db="EMBL/GenBank/DDBJ databases">
        <title>Deep-cultivation of Planctomycetes and their phenomic and genomic characterization uncovers novel biology.</title>
        <authorList>
            <person name="Wiegand S."/>
            <person name="Jogler M."/>
            <person name="Boedeker C."/>
            <person name="Pinto D."/>
            <person name="Vollmers J."/>
            <person name="Rivas-Marin E."/>
            <person name="Kohn T."/>
            <person name="Peeters S.H."/>
            <person name="Heuer A."/>
            <person name="Rast P."/>
            <person name="Oberbeckmann S."/>
            <person name="Bunk B."/>
            <person name="Jeske O."/>
            <person name="Meyerdierks A."/>
            <person name="Storesund J.E."/>
            <person name="Kallscheuer N."/>
            <person name="Luecker S."/>
            <person name="Lage O.M."/>
            <person name="Pohl T."/>
            <person name="Merkel B.J."/>
            <person name="Hornburger P."/>
            <person name="Mueller R.-W."/>
            <person name="Bruemmer F."/>
            <person name="Labrenz M."/>
            <person name="Spormann A.M."/>
            <person name="Op Den Camp H."/>
            <person name="Overmann J."/>
            <person name="Amann R."/>
            <person name="Jetten M.S.M."/>
            <person name="Mascher T."/>
            <person name="Medema M.H."/>
            <person name="Devos D.P."/>
            <person name="Kaster A.-K."/>
            <person name="Ovreas L."/>
            <person name="Rohde M."/>
            <person name="Galperin M.Y."/>
            <person name="Jogler C."/>
        </authorList>
    </citation>
    <scope>NUCLEOTIDE SEQUENCE [LARGE SCALE GENOMIC DNA]</scope>
    <source>
        <strain evidence="1 2">KOR34</strain>
    </source>
</reference>
<proteinExistence type="predicted"/>
<keyword evidence="2" id="KW-1185">Reference proteome</keyword>
<accession>A0A5C5VDE9</accession>
<comment type="caution">
    <text evidence="1">The sequence shown here is derived from an EMBL/GenBank/DDBJ whole genome shotgun (WGS) entry which is preliminary data.</text>
</comment>
<evidence type="ECO:0000313" key="2">
    <source>
        <dbReference type="Proteomes" id="UP000316714"/>
    </source>
</evidence>
<organism evidence="1 2">
    <name type="scientific">Posidoniimonas corsicana</name>
    <dbReference type="NCBI Taxonomy" id="1938618"/>
    <lineage>
        <taxon>Bacteria</taxon>
        <taxon>Pseudomonadati</taxon>
        <taxon>Planctomycetota</taxon>
        <taxon>Planctomycetia</taxon>
        <taxon>Pirellulales</taxon>
        <taxon>Lacipirellulaceae</taxon>
        <taxon>Posidoniimonas</taxon>
    </lineage>
</organism>
<dbReference type="AlphaFoldDB" id="A0A5C5VDE9"/>
<dbReference type="Proteomes" id="UP000316714">
    <property type="component" value="Unassembled WGS sequence"/>
</dbReference>
<sequence length="285" mass="31294">MILSALVEGSSINATARMVGASKVTVLRLLADAGTFCEQYHNITVRDLQSKRVQVDEIWSFCGCKDKAVERGAGGLGSVWTWTAIDADSKLCVSFLVGLRDQQDAIAFCKDVAARLANRVQLTSDGLNAYLTAVDLAFGGNIDYARLVKMYGQTPDGEKRYSPAECIGCRREVAAGQPDPEHISTSYVERQNLTMRMSIRRFTRLTNAFSKKIENHAHAVALHFFHYNFIRKHQTLKTTPAVAAGIANKALTVLDLVKMIEEEESKVGGRLTDYLPAASKGSDSK</sequence>